<proteinExistence type="predicted"/>
<dbReference type="Proteomes" id="UP000054558">
    <property type="component" value="Unassembled WGS sequence"/>
</dbReference>
<evidence type="ECO:0000256" key="1">
    <source>
        <dbReference type="ARBA" id="ARBA00022723"/>
    </source>
</evidence>
<dbReference type="EMBL" id="DF237086">
    <property type="protein sequence ID" value="GAQ83149.1"/>
    <property type="molecule type" value="Genomic_DNA"/>
</dbReference>
<keyword evidence="2 4" id="KW-0863">Zinc-finger</keyword>
<dbReference type="Gene3D" id="6.10.140.2220">
    <property type="match status" value="1"/>
</dbReference>
<dbReference type="GO" id="GO:0008270">
    <property type="term" value="F:zinc ion binding"/>
    <property type="evidence" value="ECO:0007669"/>
    <property type="project" value="UniProtKB-KW"/>
</dbReference>
<organism evidence="6 7">
    <name type="scientific">Klebsormidium nitens</name>
    <name type="common">Green alga</name>
    <name type="synonym">Ulothrix nitens</name>
    <dbReference type="NCBI Taxonomy" id="105231"/>
    <lineage>
        <taxon>Eukaryota</taxon>
        <taxon>Viridiplantae</taxon>
        <taxon>Streptophyta</taxon>
        <taxon>Klebsormidiophyceae</taxon>
        <taxon>Klebsormidiales</taxon>
        <taxon>Klebsormidiaceae</taxon>
        <taxon>Klebsormidium</taxon>
    </lineage>
</organism>
<dbReference type="InterPro" id="IPR002893">
    <property type="entry name" value="Znf_MYND"/>
</dbReference>
<dbReference type="AlphaFoldDB" id="A0A1Y1I126"/>
<accession>A0A1Y1I126</accession>
<evidence type="ECO:0000313" key="6">
    <source>
        <dbReference type="EMBL" id="GAQ83149.1"/>
    </source>
</evidence>
<dbReference type="Pfam" id="PF01753">
    <property type="entry name" value="zf-MYND"/>
    <property type="match status" value="1"/>
</dbReference>
<name>A0A1Y1I126_KLENI</name>
<reference evidence="6 7" key="1">
    <citation type="journal article" date="2014" name="Nat. Commun.">
        <title>Klebsormidium flaccidum genome reveals primary factors for plant terrestrial adaptation.</title>
        <authorList>
            <person name="Hori K."/>
            <person name="Maruyama F."/>
            <person name="Fujisawa T."/>
            <person name="Togashi T."/>
            <person name="Yamamoto N."/>
            <person name="Seo M."/>
            <person name="Sato S."/>
            <person name="Yamada T."/>
            <person name="Mori H."/>
            <person name="Tajima N."/>
            <person name="Moriyama T."/>
            <person name="Ikeuchi M."/>
            <person name="Watanabe M."/>
            <person name="Wada H."/>
            <person name="Kobayashi K."/>
            <person name="Saito M."/>
            <person name="Masuda T."/>
            <person name="Sasaki-Sekimoto Y."/>
            <person name="Mashiguchi K."/>
            <person name="Awai K."/>
            <person name="Shimojima M."/>
            <person name="Masuda S."/>
            <person name="Iwai M."/>
            <person name="Nobusawa T."/>
            <person name="Narise T."/>
            <person name="Kondo S."/>
            <person name="Saito H."/>
            <person name="Sato R."/>
            <person name="Murakawa M."/>
            <person name="Ihara Y."/>
            <person name="Oshima-Yamada Y."/>
            <person name="Ohtaka K."/>
            <person name="Satoh M."/>
            <person name="Sonobe K."/>
            <person name="Ishii M."/>
            <person name="Ohtani R."/>
            <person name="Kanamori-Sato M."/>
            <person name="Honoki R."/>
            <person name="Miyazaki D."/>
            <person name="Mochizuki H."/>
            <person name="Umetsu J."/>
            <person name="Higashi K."/>
            <person name="Shibata D."/>
            <person name="Kamiya Y."/>
            <person name="Sato N."/>
            <person name="Nakamura Y."/>
            <person name="Tabata S."/>
            <person name="Ida S."/>
            <person name="Kurokawa K."/>
            <person name="Ohta H."/>
        </authorList>
    </citation>
    <scope>NUCLEOTIDE SEQUENCE [LARGE SCALE GENOMIC DNA]</scope>
    <source>
        <strain evidence="6 7">NIES-2285</strain>
    </source>
</reference>
<dbReference type="PROSITE" id="PS50865">
    <property type="entry name" value="ZF_MYND_2"/>
    <property type="match status" value="1"/>
</dbReference>
<evidence type="ECO:0000259" key="5">
    <source>
        <dbReference type="PROSITE" id="PS50865"/>
    </source>
</evidence>
<dbReference type="PROSITE" id="PS01360">
    <property type="entry name" value="ZF_MYND_1"/>
    <property type="match status" value="1"/>
</dbReference>
<gene>
    <name evidence="6" type="ORF">KFL_001370190</name>
</gene>
<keyword evidence="1" id="KW-0479">Metal-binding</keyword>
<evidence type="ECO:0000313" key="7">
    <source>
        <dbReference type="Proteomes" id="UP000054558"/>
    </source>
</evidence>
<evidence type="ECO:0000256" key="2">
    <source>
        <dbReference type="ARBA" id="ARBA00022771"/>
    </source>
</evidence>
<dbReference type="SUPFAM" id="SSF144232">
    <property type="entry name" value="HIT/MYND zinc finger-like"/>
    <property type="match status" value="1"/>
</dbReference>
<feature type="domain" description="MYND-type" evidence="5">
    <location>
        <begin position="346"/>
        <end position="391"/>
    </location>
</feature>
<protein>
    <recommendedName>
        <fullName evidence="5">MYND-type domain-containing protein</fullName>
    </recommendedName>
</protein>
<keyword evidence="7" id="KW-1185">Reference proteome</keyword>
<keyword evidence="3" id="KW-0862">Zinc</keyword>
<evidence type="ECO:0000256" key="3">
    <source>
        <dbReference type="ARBA" id="ARBA00022833"/>
    </source>
</evidence>
<evidence type="ECO:0000256" key="4">
    <source>
        <dbReference type="PROSITE-ProRule" id="PRU00134"/>
    </source>
</evidence>
<sequence length="401" mass="45255">MDEDFDQLIKRCAVLLSSEVPEEINRGVEILQSFFVMNEGEGKKLGFARIAQEITAYHGGVVLNQLWIGTLGQVPRQDDFTAFKFMVVYGTALAYLSSSKVFVERTLRLSAIGAKERQAACKIYRELSGLFVEEARLLQKGEETYEELNFRVMMTAPLQIVANFARGSEAFREAMREVAEQQSLFDYLGPLLSQDFLNKLPAEDSFGVRAWMTRLVTSLAFAADSQLWALERGLLKLIAAIYEASPLEESKRIGSPFVRCTALLLYLLEMEATAERMRVHNALSGFKPHKQKINCSELPFKPWRHIEAKLRKYPVTMMTQPRCPEQWKVRAETGVGHEAVGTPVVCSWKLCKAGPEPVIGKKFGKCAICQVSRYCSKDHQKLHWPTHKVHCQAGATRKPAS</sequence>